<accession>A0A3G8YK41</accession>
<evidence type="ECO:0000313" key="2">
    <source>
        <dbReference type="EMBL" id="AZI45265.1"/>
    </source>
</evidence>
<reference evidence="2 3" key="1">
    <citation type="submission" date="2018-11" db="EMBL/GenBank/DDBJ databases">
        <title>Deinococcus shelandsis sp. nov., isolated from South Shetland Islands soil of Antarctica.</title>
        <authorList>
            <person name="Tian J."/>
        </authorList>
    </citation>
    <scope>NUCLEOTIDE SEQUENCE [LARGE SCALE GENOMIC DNA]</scope>
    <source>
        <strain evidence="2 3">S14-83T</strain>
        <plasmid evidence="2 3">unnamed3</plasmid>
    </source>
</reference>
<dbReference type="InterPro" id="IPR002560">
    <property type="entry name" value="Transposase_DDE"/>
</dbReference>
<gene>
    <name evidence="2" type="ORF">EHF33_20380</name>
</gene>
<dbReference type="InterPro" id="IPR047951">
    <property type="entry name" value="Transpos_ISL3"/>
</dbReference>
<dbReference type="EMBL" id="CP034187">
    <property type="protein sequence ID" value="AZI45265.1"/>
    <property type="molecule type" value="Genomic_DNA"/>
</dbReference>
<dbReference type="Proteomes" id="UP000276417">
    <property type="component" value="Plasmid unnamed3"/>
</dbReference>
<dbReference type="KEGG" id="dph:EHF33_20380"/>
<dbReference type="PANTHER" id="PTHR33498">
    <property type="entry name" value="TRANSPOSASE FOR INSERTION SEQUENCE ELEMENT IS1557"/>
    <property type="match status" value="1"/>
</dbReference>
<dbReference type="PANTHER" id="PTHR33498:SF1">
    <property type="entry name" value="TRANSPOSASE FOR INSERTION SEQUENCE ELEMENT IS1557"/>
    <property type="match status" value="1"/>
</dbReference>
<keyword evidence="3" id="KW-1185">Reference proteome</keyword>
<sequence>MTVGGEGGRRLPASLLLRVSGERLLTEQQRICPLPGPVPRVVGIDDLAFKKGLRYENVIVNLETRQAIDLLPDRKAETVTQWLLQHPKIEIISRDRSTEYERASREGAERQARYERQCGEVAQIKSLAAQGQSALQIARDLHRNHHFVRFSLRVEQVPPTRHPPWKSKLDPYDERLWEPWQAGERNAMTLLRKVQQEGFPGGYKIVHQETLSRRIEDAQHPEVPRELVPAQRKTEWRRADFLVGQVVWIILENDDQLGANERTLLKLLMEKCVSVSQMRPLALEFRWLFAQGDAQTLDGWLEQAASCGLPDIQTLAISLAREREALLAAMTLPWSNGPMEGIVNKIKLSKRQMYGRGSFETLRTRVLFAS</sequence>
<dbReference type="OrthoDB" id="8949337at2"/>
<feature type="domain" description="Transposase IS204/IS1001/IS1096/IS1165 DDE" evidence="1">
    <location>
        <begin position="242"/>
        <end position="366"/>
    </location>
</feature>
<keyword evidence="2" id="KW-0614">Plasmid</keyword>
<feature type="domain" description="Transposase IS204/IS1001/IS1096/IS1165 DDE" evidence="1">
    <location>
        <begin position="42"/>
        <end position="105"/>
    </location>
</feature>
<protein>
    <submittedName>
        <fullName evidence="2">Transposase</fullName>
    </submittedName>
</protein>
<organism evidence="2 3">
    <name type="scientific">Deinococcus psychrotolerans</name>
    <dbReference type="NCBI Taxonomy" id="2489213"/>
    <lineage>
        <taxon>Bacteria</taxon>
        <taxon>Thermotogati</taxon>
        <taxon>Deinococcota</taxon>
        <taxon>Deinococci</taxon>
        <taxon>Deinococcales</taxon>
        <taxon>Deinococcaceae</taxon>
        <taxon>Deinococcus</taxon>
    </lineage>
</organism>
<evidence type="ECO:0000259" key="1">
    <source>
        <dbReference type="Pfam" id="PF01610"/>
    </source>
</evidence>
<dbReference type="Pfam" id="PF01610">
    <property type="entry name" value="DDE_Tnp_ISL3"/>
    <property type="match status" value="2"/>
</dbReference>
<evidence type="ECO:0000313" key="3">
    <source>
        <dbReference type="Proteomes" id="UP000276417"/>
    </source>
</evidence>
<geneLocation type="plasmid" evidence="2 3">
    <name>unnamed3</name>
</geneLocation>
<dbReference type="AlphaFoldDB" id="A0A3G8YK41"/>
<name>A0A3G8YK41_9DEIO</name>
<proteinExistence type="predicted"/>